<dbReference type="InterPro" id="IPR018159">
    <property type="entry name" value="Spectrin/alpha-actinin"/>
</dbReference>
<sequence length="2901" mass="333322">MENWNLDCPIDSNDSYECRNILESFRKQTIKAYDIKSLLEERYAILSGGRDIRGGPIIFFPSRQPSMEKFNIENLKIILNYFASIPSDESKALEFCVIIDMRGSTWSTVKPILKVLDENFPIKIHTTYIIKPDNFWQKQRTSLGTTKYKFETVLISVESLAKYIQLNQLTNDIENGSYPYDHINWIQSRIVIEQFMERIAKVYCIMLGMKEELKKITFSNDSQIINNIIDEHKMMKKKISEIPVEDVDLEVQQLLAKLSYFMHDTNMIHLKNSTMIMMKSLSYNREWINNKYFNPDIETAISRIFQIVNEIHHCRQNLLRLWNQKRIKYEQHLQLLLYESDANKMLDWLRNNKEIFMRSFIIIGTTLSDIKELQEKHGEFANASVNVYVNITKLQHVASNMIENGHTSVQLIQQITGQLDCSWKEFASILDQRNLLLSIALAFYNNVEEYTQQLKNFSTFCDNHQNLFHHHSSSSSSSPSSSQSSSLTTQPSSSTTTTNVLYQQQQQQVNELETLVKKMQSFYEKILYLYNECHSSSKKLITQLEHLYKKYSGDIQASHHHNHNHQQQQDTFLHQFYRDYNDSMTNIMSLLQTLLINQQNIDSMWHYRKIKLHQRLALALFQDDVRQVLDWINQHGNGFLNKNPGIGKNYSKAKILQKSHNHFETVAQNTYTNAEKLLAAAEELARTGECNADEISEVARQLQSNISTFAKRVENRRTILNLAVSFYTLEKDINNYVSELRNQVNGTPLDMPENKDLIEKIINNFLMQRKSVHTLITNAIGKGQLLLNELKNYSSFHQENYDYSEESFHSLSSSIQTIQLSCDKLRNLIQEFEDLWNNQQYKHEICLKIRLFESESMNITSQLDIWIENIQSSIYIDESKQQQQQQLSSATTTTTIGDLQQLESKLTGLNEKFTQLQSIIFESIHYGQELDQLLDSCSFRLIVNKGNNNNGNEQTGHDLVKKITTFLQEKIIDLEDIYDVRRKQLEQIIQFGHFQLNAEQIFNWIRNGDSMLKSSFYIPTSLKTAEQLRSDHEQFQDAIEKTHCRAIYLHQKADSLINNGHYNSQTIEQISNELSKRWQNLMTHAEDRHKLVLASINFFKTIEQVCSVVNSLQNEYKHDEDFCGANHEYLLTCQIGKHHEQKEAFLKACTHARRNAENFLKYIQRCIQYYSLSTSMNNNHHSNQTYTNAENRIKTIMDDLLIQENRVLEYWAEKKKRLDHCKQYILVEHSSKQALKWINENGLIFIQSKQSIIDNNNDELNQEKFEQICLEFNNFQHYLLECREKVSLLSQLSQNLIQKRHTHELAIKKWVQFVEQSYKDFYKQLDQFQYRLNEKRKLFNIESAAAAAAAAASSSSSSSTSTTNLVKDNNHIGQSNDASVSVRKSIQKKDYIMEELLRTERSYVEDLKLCIDTYLKEFRLANLHQNLPQFLQGKERHLFGNIEQIYKFHKQIFLRELEKYEQIPEDIGHCFVTWSSSFDIYVEYCKNKPDSNLLLVQYQGGFFDDIKQRYSILHPIDAYLIKPVQRITKYQLLLKDLLSCTDLDQEGELKDGLDVMLNVPKKANDAMHFSMLEGYDITPDQLGEVILQDLMTVFDSKSLFKKGRERRIFLFEKLLIFSKEIRDSGGKSRYQYKNKLMTHEININENLDDSELKFSLWTGKLSSMSDYKITLKTSTLEMKQNWIRKLNQLKTDTFLYSTFLKSKSNQQKLLNSSTASNNRSSRDFSDECMMGDQQQQKHLPPMPPTSSSSSLSMMTDENTSLISTTTTTTTNSSGYKTDTSSVGSSCTNEKIIIDYAWIKEDFNEEKISTLLSSSSLYDYPQQWPFLSVKIGQKVEIIEQQQQPIKHQSSSIFGDFCLVKIIQNNEFNDQRQQQQFEEFQQQQGLVPYNILRFPLQKHQQQSILSSTTSMTTMINNHQSQQQQQQRPTIISTTTLVSQSISSNESSPITTTAIEADSSQSFFNDNHQQQMNHSSATTMANESNIGGGSGASGGGGNQNPNKKRGVLKWITNPVRKLSHGSNKQQQQQQIDKSSTIMTKLSSSSSSNMNNVMIITSQPPPPPLSSQQQQQQQNHSPTNNKQISSNHSSSSSTASNSSSSSSATLLNQNQLIDESTIVIDPNISTTMIVVNNNNNKTTTTNNSNHVNNVSTTIKSSSSTINDSGNSVGTGEEDCDLTEIEIPPPMAVIQEHNYQTIMSSSSTTTTKISQDSSKEIMIDEQQQESNIEQMVNRISLEGDDDSQQQQQQKEYSGRDNATVVGDNENETINEQNINNLDDYNDNDADDESKEKERALEKRKFVMLELIETERDYVQHLGMIVDDYIRLFRNNTDDICSIDNIQIPDDLKGGKYKIVFGNIENIHEWHKDYFLPELDRCIEEPARLGKIFRKYERRLNMYVVYCQNKPLSEAVVSDYFEFFEDIRLKLGHKLHLSDLLIKPVQRIMKYQLLLKDVLRCTEKSGIVGEEIDDLKKVVQIMIVVPKTANDMMMVSRLQNFDGKISAQGKLLQQGQLSVADIVFHYGTNMNFQTIKLKERQVFLFEQIIIFSEQVGQKTQFSNPNYLYKNHLQVNKMSLIPDKSLSLDPKQFILKSKDPQQDGLAFLCEGQTKDASNEWVSNIRAILDTQQDFLRALQSPIAYQKELTKEISAPELCSLWNPSLRKTLSHPPAYIAANRDKSKSSSSTTTATTTTTSKTVTTTTLTDGKSSSTTTTTLGTTQTSKSVRITSNTKIKNEKHHHHIPRIHNNNQQHNGSSNIDKLMMMNQNGDSISSSTLPSSSSQSSSSTAIIPKQQHPTNSFKEKKRSIIDGFKKSFKNKRNDLLGGGGGGGLDITTTSSHHSFDSSSISKKTSLTNDYLNKMNPSIRRWSEQTNVTATAAASATTIPPPPSSSSSSSSKSSKSSSNTSNK</sequence>
<dbReference type="Pfam" id="PF00435">
    <property type="entry name" value="Spectrin"/>
    <property type="match status" value="2"/>
</dbReference>
<feature type="compositionally biased region" description="Low complexity" evidence="2">
    <location>
        <begin position="1353"/>
        <end position="1363"/>
    </location>
</feature>
<evidence type="ECO:0000259" key="4">
    <source>
        <dbReference type="PROSITE" id="PS50010"/>
    </source>
</evidence>
<feature type="compositionally biased region" description="Low complexity" evidence="2">
    <location>
        <begin position="2674"/>
        <end position="2716"/>
    </location>
</feature>
<evidence type="ECO:0000259" key="3">
    <source>
        <dbReference type="PROSITE" id="PS50003"/>
    </source>
</evidence>
<dbReference type="PROSITE" id="PS00741">
    <property type="entry name" value="DH_1"/>
    <property type="match status" value="1"/>
</dbReference>
<feature type="region of interest" description="Disordered" evidence="2">
    <location>
        <begin position="1353"/>
        <end position="1372"/>
    </location>
</feature>
<gene>
    <name evidence="5" type="ORF">DERP_011633</name>
</gene>
<dbReference type="SUPFAM" id="SSF50729">
    <property type="entry name" value="PH domain-like"/>
    <property type="match status" value="2"/>
</dbReference>
<evidence type="ECO:0000313" key="5">
    <source>
        <dbReference type="EMBL" id="KAH9426964.1"/>
    </source>
</evidence>
<evidence type="ECO:0000256" key="2">
    <source>
        <dbReference type="SAM" id="MobiDB-lite"/>
    </source>
</evidence>
<dbReference type="PROSITE" id="PS50003">
    <property type="entry name" value="PH_DOMAIN"/>
    <property type="match status" value="2"/>
</dbReference>
<feature type="domain" description="PH" evidence="3">
    <location>
        <begin position="2500"/>
        <end position="2618"/>
    </location>
</feature>
<dbReference type="Pfam" id="PF23323">
    <property type="entry name" value="Spectrin_6"/>
    <property type="match status" value="1"/>
</dbReference>
<dbReference type="InterPro" id="IPR001331">
    <property type="entry name" value="GDS_CDC24_CS"/>
</dbReference>
<dbReference type="Pfam" id="PF13716">
    <property type="entry name" value="CRAL_TRIO_2"/>
    <property type="match status" value="1"/>
</dbReference>
<dbReference type="SMART" id="SM00516">
    <property type="entry name" value="SEC14"/>
    <property type="match status" value="1"/>
</dbReference>
<dbReference type="PANTHER" id="PTHR22826:SF106">
    <property type="entry name" value="TRIO, ISOFORM A"/>
    <property type="match status" value="1"/>
</dbReference>
<feature type="region of interest" description="Disordered" evidence="2">
    <location>
        <begin position="2860"/>
        <end position="2901"/>
    </location>
</feature>
<feature type="compositionally biased region" description="Gly residues" evidence="2">
    <location>
        <begin position="1983"/>
        <end position="1995"/>
    </location>
</feature>
<dbReference type="PANTHER" id="PTHR22826">
    <property type="entry name" value="RHO GUANINE EXCHANGE FACTOR-RELATED"/>
    <property type="match status" value="1"/>
</dbReference>
<dbReference type="CDD" id="cd00160">
    <property type="entry name" value="RhoGEF"/>
    <property type="match status" value="2"/>
</dbReference>
<feature type="compositionally biased region" description="Low complexity" evidence="2">
    <location>
        <begin position="2762"/>
        <end position="2778"/>
    </location>
</feature>
<dbReference type="Proteomes" id="UP000887458">
    <property type="component" value="Unassembled WGS sequence"/>
</dbReference>
<dbReference type="CDD" id="cd00170">
    <property type="entry name" value="SEC14"/>
    <property type="match status" value="1"/>
</dbReference>
<dbReference type="InterPro" id="IPR058918">
    <property type="entry name" value="KALRN/TRIO-like_spectrin"/>
</dbReference>
<dbReference type="InterPro" id="IPR055251">
    <property type="entry name" value="SOS1_NGEF_PH"/>
</dbReference>
<feature type="compositionally biased region" description="Low complexity" evidence="2">
    <location>
        <begin position="2883"/>
        <end position="2901"/>
    </location>
</feature>
<feature type="compositionally biased region" description="Low complexity" evidence="2">
    <location>
        <begin position="2081"/>
        <end position="2098"/>
    </location>
</feature>
<evidence type="ECO:0000256" key="1">
    <source>
        <dbReference type="ARBA" id="ARBA00022658"/>
    </source>
</evidence>
<feature type="compositionally biased region" description="Low complexity" evidence="2">
    <location>
        <begin position="2737"/>
        <end position="2750"/>
    </location>
</feature>
<dbReference type="InterPro" id="IPR036865">
    <property type="entry name" value="CRAL-TRIO_dom_sf"/>
</dbReference>
<name>A0ABQ8JWG3_DERPT</name>
<dbReference type="Pfam" id="PF22697">
    <property type="entry name" value="SOS1_NGEF_PH"/>
    <property type="match status" value="2"/>
</dbReference>
<feature type="region of interest" description="Disordered" evidence="2">
    <location>
        <begin position="2666"/>
        <end position="2795"/>
    </location>
</feature>
<feature type="compositionally biased region" description="Polar residues" evidence="2">
    <location>
        <begin position="2071"/>
        <end position="2080"/>
    </location>
</feature>
<dbReference type="EMBL" id="NJHN03000007">
    <property type="protein sequence ID" value="KAH9426964.1"/>
    <property type="molecule type" value="Genomic_DNA"/>
</dbReference>
<dbReference type="Pfam" id="PF00621">
    <property type="entry name" value="RhoGEF"/>
    <property type="match status" value="2"/>
</dbReference>
<feature type="compositionally biased region" description="Polar residues" evidence="2">
    <location>
        <begin position="1967"/>
        <end position="1982"/>
    </location>
</feature>
<keyword evidence="1" id="KW-0344">Guanine-nucleotide releasing factor</keyword>
<feature type="compositionally biased region" description="Basic residues" evidence="2">
    <location>
        <begin position="2727"/>
        <end position="2736"/>
    </location>
</feature>
<feature type="domain" description="DH" evidence="4">
    <location>
        <begin position="1388"/>
        <end position="1566"/>
    </location>
</feature>
<dbReference type="Gene3D" id="3.40.525.10">
    <property type="entry name" value="CRAL-TRIO lipid binding domain"/>
    <property type="match status" value="1"/>
</dbReference>
<dbReference type="InterPro" id="IPR000219">
    <property type="entry name" value="DH_dom"/>
</dbReference>
<feature type="compositionally biased region" description="Acidic residues" evidence="2">
    <location>
        <begin position="2274"/>
        <end position="2283"/>
    </location>
</feature>
<feature type="compositionally biased region" description="Low complexity" evidence="2">
    <location>
        <begin position="2149"/>
        <end position="2163"/>
    </location>
</feature>
<protein>
    <recommendedName>
        <fullName evidence="7">Triple functional domain protein-like</fullName>
    </recommendedName>
</protein>
<reference evidence="5 6" key="1">
    <citation type="journal article" date="2018" name="J. Allergy Clin. Immunol.">
        <title>High-quality assembly of Dermatophagoides pteronyssinus genome and transcriptome reveals a wide range of novel allergens.</title>
        <authorList>
            <person name="Liu X.Y."/>
            <person name="Yang K.Y."/>
            <person name="Wang M.Q."/>
            <person name="Kwok J.S."/>
            <person name="Zeng X."/>
            <person name="Yang Z."/>
            <person name="Xiao X.J."/>
            <person name="Lau C.P."/>
            <person name="Li Y."/>
            <person name="Huang Z.M."/>
            <person name="Ba J.G."/>
            <person name="Yim A.K."/>
            <person name="Ouyang C.Y."/>
            <person name="Ngai S.M."/>
            <person name="Chan T.F."/>
            <person name="Leung E.L."/>
            <person name="Liu L."/>
            <person name="Liu Z.G."/>
            <person name="Tsui S.K."/>
        </authorList>
    </citation>
    <scope>NUCLEOTIDE SEQUENCE [LARGE SCALE GENOMIC DNA]</scope>
    <source>
        <strain evidence="5">Derp</strain>
    </source>
</reference>
<dbReference type="CDD" id="cd13241">
    <property type="entry name" value="PH2_Kalirin_Trio_p63RhoGEF"/>
    <property type="match status" value="1"/>
</dbReference>
<dbReference type="InterPro" id="IPR051336">
    <property type="entry name" value="RhoGEF_Guanine_NuclExch_SF"/>
</dbReference>
<accession>A0ABQ8JWG3</accession>
<proteinExistence type="predicted"/>
<feature type="region of interest" description="Disordered" evidence="2">
    <location>
        <begin position="2149"/>
        <end position="2169"/>
    </location>
</feature>
<dbReference type="InterPro" id="IPR001251">
    <property type="entry name" value="CRAL-TRIO_dom"/>
</dbReference>
<dbReference type="InterPro" id="IPR035899">
    <property type="entry name" value="DBL_dom_sf"/>
</dbReference>
<dbReference type="SMART" id="SM00233">
    <property type="entry name" value="PH"/>
    <property type="match status" value="2"/>
</dbReference>
<dbReference type="SUPFAM" id="SSF48065">
    <property type="entry name" value="DBL homology domain (DH-domain)"/>
    <property type="match status" value="2"/>
</dbReference>
<keyword evidence="6" id="KW-1185">Reference proteome</keyword>
<feature type="region of interest" description="Disordered" evidence="2">
    <location>
        <begin position="2014"/>
        <end position="2098"/>
    </location>
</feature>
<dbReference type="CDD" id="cd00176">
    <property type="entry name" value="SPEC"/>
    <property type="match status" value="1"/>
</dbReference>
<reference evidence="5 6" key="2">
    <citation type="journal article" date="2022" name="Mol. Biol. Evol.">
        <title>Comparative Genomics Reveals Insights into the Divergent Evolution of Astigmatic Mites and Household Pest Adaptations.</title>
        <authorList>
            <person name="Xiong Q."/>
            <person name="Wan A.T."/>
            <person name="Liu X."/>
            <person name="Fung C.S."/>
            <person name="Xiao X."/>
            <person name="Malainual N."/>
            <person name="Hou J."/>
            <person name="Wang L."/>
            <person name="Wang M."/>
            <person name="Yang K.Y."/>
            <person name="Cui Y."/>
            <person name="Leung E.L."/>
            <person name="Nong W."/>
            <person name="Shin S.K."/>
            <person name="Au S.W."/>
            <person name="Jeong K.Y."/>
            <person name="Chew F.T."/>
            <person name="Hui J.H."/>
            <person name="Leung T.F."/>
            <person name="Tungtrongchitr A."/>
            <person name="Zhong N."/>
            <person name="Liu Z."/>
            <person name="Tsui S.K."/>
        </authorList>
    </citation>
    <scope>NUCLEOTIDE SEQUENCE [LARGE SCALE GENOMIC DNA]</scope>
    <source>
        <strain evidence="5">Derp</strain>
    </source>
</reference>
<dbReference type="InterPro" id="IPR011993">
    <property type="entry name" value="PH-like_dom_sf"/>
</dbReference>
<dbReference type="SMART" id="SM00325">
    <property type="entry name" value="RhoGEF"/>
    <property type="match status" value="2"/>
</dbReference>
<feature type="compositionally biased region" description="Low complexity" evidence="2">
    <location>
        <begin position="2867"/>
        <end position="2876"/>
    </location>
</feature>
<feature type="compositionally biased region" description="Low complexity" evidence="2">
    <location>
        <begin position="473"/>
        <end position="499"/>
    </location>
</feature>
<dbReference type="Gene3D" id="1.20.900.10">
    <property type="entry name" value="Dbl homology (DH) domain"/>
    <property type="match status" value="2"/>
</dbReference>
<evidence type="ECO:0008006" key="7">
    <source>
        <dbReference type="Google" id="ProtNLM"/>
    </source>
</evidence>
<dbReference type="SMART" id="SM00150">
    <property type="entry name" value="SPEC"/>
    <property type="match status" value="4"/>
</dbReference>
<feature type="compositionally biased region" description="Low complexity" evidence="2">
    <location>
        <begin position="2022"/>
        <end position="2054"/>
    </location>
</feature>
<dbReference type="SUPFAM" id="SSF46966">
    <property type="entry name" value="Spectrin repeat"/>
    <property type="match status" value="4"/>
</dbReference>
<feature type="region of interest" description="Disordered" evidence="2">
    <location>
        <begin position="1967"/>
        <end position="2002"/>
    </location>
</feature>
<evidence type="ECO:0000313" key="6">
    <source>
        <dbReference type="Proteomes" id="UP000887458"/>
    </source>
</evidence>
<comment type="caution">
    <text evidence="5">The sequence shown here is derived from an EMBL/GenBank/DDBJ whole genome shotgun (WGS) entry which is preliminary data.</text>
</comment>
<dbReference type="Gene3D" id="1.20.58.60">
    <property type="match status" value="4"/>
</dbReference>
<dbReference type="PROSITE" id="PS50010">
    <property type="entry name" value="DH_2"/>
    <property type="match status" value="2"/>
</dbReference>
<dbReference type="Gene3D" id="2.30.29.30">
    <property type="entry name" value="Pleckstrin-homology domain (PH domain)/Phosphotyrosine-binding domain (PTB)"/>
    <property type="match status" value="2"/>
</dbReference>
<feature type="region of interest" description="Disordered" evidence="2">
    <location>
        <begin position="2233"/>
        <end position="2287"/>
    </location>
</feature>
<dbReference type="InterPro" id="IPR001849">
    <property type="entry name" value="PH_domain"/>
</dbReference>
<feature type="compositionally biased region" description="Low complexity" evidence="2">
    <location>
        <begin position="2262"/>
        <end position="2273"/>
    </location>
</feature>
<feature type="region of interest" description="Disordered" evidence="2">
    <location>
        <begin position="1710"/>
        <end position="1753"/>
    </location>
</feature>
<dbReference type="InterPro" id="IPR002017">
    <property type="entry name" value="Spectrin_repeat"/>
</dbReference>
<feature type="domain" description="PH" evidence="3">
    <location>
        <begin position="1584"/>
        <end position="1691"/>
    </location>
</feature>
<feature type="region of interest" description="Disordered" evidence="2">
    <location>
        <begin position="471"/>
        <end position="499"/>
    </location>
</feature>
<organism evidence="5 6">
    <name type="scientific">Dermatophagoides pteronyssinus</name>
    <name type="common">European house dust mite</name>
    <dbReference type="NCBI Taxonomy" id="6956"/>
    <lineage>
        <taxon>Eukaryota</taxon>
        <taxon>Metazoa</taxon>
        <taxon>Ecdysozoa</taxon>
        <taxon>Arthropoda</taxon>
        <taxon>Chelicerata</taxon>
        <taxon>Arachnida</taxon>
        <taxon>Acari</taxon>
        <taxon>Acariformes</taxon>
        <taxon>Sarcoptiformes</taxon>
        <taxon>Astigmata</taxon>
        <taxon>Psoroptidia</taxon>
        <taxon>Analgoidea</taxon>
        <taxon>Pyroglyphidae</taxon>
        <taxon>Dermatophagoidinae</taxon>
        <taxon>Dermatophagoides</taxon>
    </lineage>
</organism>
<feature type="domain" description="DH" evidence="4">
    <location>
        <begin position="2293"/>
        <end position="2482"/>
    </location>
</feature>
<dbReference type="SUPFAM" id="SSF52087">
    <property type="entry name" value="CRAL/TRIO domain"/>
    <property type="match status" value="1"/>
</dbReference>